<evidence type="ECO:0000313" key="2">
    <source>
        <dbReference type="Proteomes" id="UP001183619"/>
    </source>
</evidence>
<name>A0ABU2B7L9_9CORY</name>
<comment type="caution">
    <text evidence="1">The sequence shown here is derived from an EMBL/GenBank/DDBJ whole genome shotgun (WGS) entry which is preliminary data.</text>
</comment>
<dbReference type="InterPro" id="IPR016024">
    <property type="entry name" value="ARM-type_fold"/>
</dbReference>
<protein>
    <recommendedName>
        <fullName evidence="3">Non-specific serine/threonine protein kinase</fullName>
    </recommendedName>
</protein>
<evidence type="ECO:0008006" key="3">
    <source>
        <dbReference type="Google" id="ProtNLM"/>
    </source>
</evidence>
<proteinExistence type="predicted"/>
<gene>
    <name evidence="1" type="ORF">J2S37_000311</name>
</gene>
<evidence type="ECO:0000313" key="1">
    <source>
        <dbReference type="EMBL" id="MDR7353773.1"/>
    </source>
</evidence>
<keyword evidence="2" id="KW-1185">Reference proteome</keyword>
<dbReference type="SUPFAM" id="SSF48371">
    <property type="entry name" value="ARM repeat"/>
    <property type="match status" value="1"/>
</dbReference>
<accession>A0ABU2B7L9</accession>
<dbReference type="RefSeq" id="WP_277104890.1">
    <property type="nucleotide sequence ID" value="NZ_BAAAJS010000023.1"/>
</dbReference>
<sequence length="429" mass="47516">MCRKADFSGLSAEVIESLARRVDSDHAVFLAPLVHAAAVRVSMDSVHFADDVLLISPIIESLMSLNDYRGLRHCAATVAQKYENSGDPGCAFDVLWNEAYYYVGLGYRSCSIADPIVSEFSHATSELLLKQCARLATQYDVAPSYHDDCAQLQEACATMLTDYARSAWLSGVRRSQFVAHHYQLVGEIVPVAPAQLDHDQQRFTTVFTVCDEHAHNHHSPVVRRLWHSAREKLDEALGNTSPDSYEGALDYLCQMCAHLPDSAHPRILIDLLHSYRAALGGDYRQASVYAQQAWMRADSCGEWGLRSQSALLAAYALWRNDQPALAVRIALTTTAATISAPHALSLIDLAEVIVAHHPLCVNELESYVVALPHSHFRQRLCALVCALVRNDTMWAQKFMGYWVESASALSDSESDASAQDASVFQSRYL</sequence>
<dbReference type="EMBL" id="JAVDYF010000001">
    <property type="protein sequence ID" value="MDR7353773.1"/>
    <property type="molecule type" value="Genomic_DNA"/>
</dbReference>
<dbReference type="Proteomes" id="UP001183619">
    <property type="component" value="Unassembled WGS sequence"/>
</dbReference>
<reference evidence="1 2" key="1">
    <citation type="submission" date="2023-07" db="EMBL/GenBank/DDBJ databases">
        <title>Sequencing the genomes of 1000 actinobacteria strains.</title>
        <authorList>
            <person name="Klenk H.-P."/>
        </authorList>
    </citation>
    <scope>NUCLEOTIDE SEQUENCE [LARGE SCALE GENOMIC DNA]</scope>
    <source>
        <strain evidence="1 2">DSM 44508</strain>
    </source>
</reference>
<organism evidence="1 2">
    <name type="scientific">Corynebacterium felinum</name>
    <dbReference type="NCBI Taxonomy" id="131318"/>
    <lineage>
        <taxon>Bacteria</taxon>
        <taxon>Bacillati</taxon>
        <taxon>Actinomycetota</taxon>
        <taxon>Actinomycetes</taxon>
        <taxon>Mycobacteriales</taxon>
        <taxon>Corynebacteriaceae</taxon>
        <taxon>Corynebacterium</taxon>
    </lineage>
</organism>